<evidence type="ECO:0000256" key="8">
    <source>
        <dbReference type="SAM" id="MobiDB-lite"/>
    </source>
</evidence>
<dbReference type="OrthoDB" id="2162761at2759"/>
<evidence type="ECO:0000256" key="2">
    <source>
        <dbReference type="ARBA" id="ARBA00022723"/>
    </source>
</evidence>
<dbReference type="PANTHER" id="PTHR31313">
    <property type="entry name" value="TY1 ENHANCER ACTIVATOR"/>
    <property type="match status" value="1"/>
</dbReference>
<feature type="region of interest" description="Disordered" evidence="8">
    <location>
        <begin position="1"/>
        <end position="30"/>
    </location>
</feature>
<keyword evidence="4" id="KW-0805">Transcription regulation</keyword>
<dbReference type="InterPro" id="IPR051615">
    <property type="entry name" value="Transcr_Regulatory_Elem"/>
</dbReference>
<dbReference type="GO" id="GO:0006351">
    <property type="term" value="P:DNA-templated transcription"/>
    <property type="evidence" value="ECO:0007669"/>
    <property type="project" value="InterPro"/>
</dbReference>
<evidence type="ECO:0000256" key="1">
    <source>
        <dbReference type="ARBA" id="ARBA00004123"/>
    </source>
</evidence>
<evidence type="ECO:0000256" key="4">
    <source>
        <dbReference type="ARBA" id="ARBA00023015"/>
    </source>
</evidence>
<evidence type="ECO:0000313" key="12">
    <source>
        <dbReference type="Proteomes" id="UP000799750"/>
    </source>
</evidence>
<dbReference type="InterPro" id="IPR007219">
    <property type="entry name" value="XnlR_reg_dom"/>
</dbReference>
<sequence>MARAVASKEDNTTESPVASSSSQAEQKTSKRRCVQSACVPCRKRKSKASPCDGGTPVCATCTAVYKTECHYDAESENRRGKTAVKRDSASIAETSSGAADIIVASIRSLPESEIQDIIHQIRRDDNLDSLAESLRRVVTLPPKLESQTSSLEGDLAVLIGKPALTKSGVSRHYGHTSSLGLVREDENYTQPNTIMPAPLNVDTWTTVTKDTKFLYHLFELYFKWSHPFYVLFSRECFYKDFRTGRQKYCSPLLVNAICAYACHSSDEPLARTDPSNPRTAGDHFFAEARRLLFEDESPRLTTVQALAVMGLREPSAGRDSSGFMYAGRCMRMAVELGLHLNYSSSANLGLTRSEIEVRKVTFWGCFTFDTAWSLAIGRISQLPSTAINLDKPILEEPVALEKGQLFLDASRESQPVFTNRQFLQEFSTLSELVSDSVFMFYAPRERFTSRRLLDTYCKYKNWYKSLPKALQLDPNDKVLPIPHVLTLHMYYHTCIVHLFRPLMKVDILHSDIRPREVCINSANTVSDIMRLYRQHYSLRSCNLLLTHILLSITTVHLINSSTPVGRRNLIAGLRAMEDMSTCHYFTARCFKIIYNLCQKWNLAFPDELKSSPLVPVGDEAPLTSPRPRTTNFFETYDAIPPPTGPQPPRAEYPSATPEDSTRRESLTMFTPQTLATTSSLPPRSCTVATTNTTSPPLTFASPPNNAQASNAAAPAEEQLFWTPFQGQGVPLLGNNMHVSPMDLSNMLGAVDQWDDFSRDGFKMSESWQQAGDHMGFAGQGGHGMGTAQAGAGGGGRMGTAGGAGFAEWWGHGGGNGGVG</sequence>
<protein>
    <recommendedName>
        <fullName evidence="13">Zn(2)-C6 fungal-type domain-containing protein</fullName>
    </recommendedName>
</protein>
<dbReference type="GO" id="GO:0000981">
    <property type="term" value="F:DNA-binding transcription factor activity, RNA polymerase II-specific"/>
    <property type="evidence" value="ECO:0007669"/>
    <property type="project" value="InterPro"/>
</dbReference>
<dbReference type="GO" id="GO:0003677">
    <property type="term" value="F:DNA binding"/>
    <property type="evidence" value="ECO:0007669"/>
    <property type="project" value="UniProtKB-KW"/>
</dbReference>
<evidence type="ECO:0000313" key="11">
    <source>
        <dbReference type="EMBL" id="KAF2490876.1"/>
    </source>
</evidence>
<dbReference type="Proteomes" id="UP000799750">
    <property type="component" value="Unassembled WGS sequence"/>
</dbReference>
<gene>
    <name evidence="11" type="ORF">BU16DRAFT_516805</name>
</gene>
<feature type="compositionally biased region" description="Pro residues" evidence="8">
    <location>
        <begin position="639"/>
        <end position="650"/>
    </location>
</feature>
<organism evidence="11 12">
    <name type="scientific">Lophium mytilinum</name>
    <dbReference type="NCBI Taxonomy" id="390894"/>
    <lineage>
        <taxon>Eukaryota</taxon>
        <taxon>Fungi</taxon>
        <taxon>Dikarya</taxon>
        <taxon>Ascomycota</taxon>
        <taxon>Pezizomycotina</taxon>
        <taxon>Dothideomycetes</taxon>
        <taxon>Pleosporomycetidae</taxon>
        <taxon>Mytilinidiales</taxon>
        <taxon>Mytilinidiaceae</taxon>
        <taxon>Lophium</taxon>
    </lineage>
</organism>
<reference evidence="11" key="1">
    <citation type="journal article" date="2020" name="Stud. Mycol.">
        <title>101 Dothideomycetes genomes: a test case for predicting lifestyles and emergence of pathogens.</title>
        <authorList>
            <person name="Haridas S."/>
            <person name="Albert R."/>
            <person name="Binder M."/>
            <person name="Bloem J."/>
            <person name="Labutti K."/>
            <person name="Salamov A."/>
            <person name="Andreopoulos B."/>
            <person name="Baker S."/>
            <person name="Barry K."/>
            <person name="Bills G."/>
            <person name="Bluhm B."/>
            <person name="Cannon C."/>
            <person name="Castanera R."/>
            <person name="Culley D."/>
            <person name="Daum C."/>
            <person name="Ezra D."/>
            <person name="Gonzalez J."/>
            <person name="Henrissat B."/>
            <person name="Kuo A."/>
            <person name="Liang C."/>
            <person name="Lipzen A."/>
            <person name="Lutzoni F."/>
            <person name="Magnuson J."/>
            <person name="Mondo S."/>
            <person name="Nolan M."/>
            <person name="Ohm R."/>
            <person name="Pangilinan J."/>
            <person name="Park H.-J."/>
            <person name="Ramirez L."/>
            <person name="Alfaro M."/>
            <person name="Sun H."/>
            <person name="Tritt A."/>
            <person name="Yoshinaga Y."/>
            <person name="Zwiers L.-H."/>
            <person name="Turgeon B."/>
            <person name="Goodwin S."/>
            <person name="Spatafora J."/>
            <person name="Crous P."/>
            <person name="Grigoriev I."/>
        </authorList>
    </citation>
    <scope>NUCLEOTIDE SEQUENCE</scope>
    <source>
        <strain evidence="11">CBS 269.34</strain>
    </source>
</reference>
<evidence type="ECO:0000256" key="6">
    <source>
        <dbReference type="ARBA" id="ARBA00023163"/>
    </source>
</evidence>
<feature type="compositionally biased region" description="Polar residues" evidence="8">
    <location>
        <begin position="13"/>
        <end position="26"/>
    </location>
</feature>
<feature type="compositionally biased region" description="Basic and acidic residues" evidence="8">
    <location>
        <begin position="1"/>
        <end position="11"/>
    </location>
</feature>
<feature type="domain" description="Zn(2)-C6 fungal-type" evidence="9">
    <location>
        <begin position="32"/>
        <end position="80"/>
    </location>
</feature>
<dbReference type="PANTHER" id="PTHR31313:SF81">
    <property type="entry name" value="TY1 ENHANCER ACTIVATOR"/>
    <property type="match status" value="1"/>
</dbReference>
<dbReference type="GO" id="GO:0008270">
    <property type="term" value="F:zinc ion binding"/>
    <property type="evidence" value="ECO:0007669"/>
    <property type="project" value="InterPro"/>
</dbReference>
<feature type="region of interest" description="Disordered" evidence="8">
    <location>
        <begin position="636"/>
        <end position="664"/>
    </location>
</feature>
<evidence type="ECO:0000259" key="9">
    <source>
        <dbReference type="SMART" id="SM00066"/>
    </source>
</evidence>
<dbReference type="GO" id="GO:0005634">
    <property type="term" value="C:nucleus"/>
    <property type="evidence" value="ECO:0007669"/>
    <property type="project" value="UniProtKB-SubCell"/>
</dbReference>
<dbReference type="Pfam" id="PF00172">
    <property type="entry name" value="Zn_clus"/>
    <property type="match status" value="1"/>
</dbReference>
<keyword evidence="6" id="KW-0804">Transcription</keyword>
<name>A0A6A6QFU7_9PEZI</name>
<proteinExistence type="predicted"/>
<dbReference type="Gene3D" id="4.10.240.10">
    <property type="entry name" value="Zn(2)-C6 fungal-type DNA-binding domain"/>
    <property type="match status" value="1"/>
</dbReference>
<comment type="subcellular location">
    <subcellularLocation>
        <location evidence="1">Nucleus</location>
    </subcellularLocation>
</comment>
<dbReference type="SMART" id="SM00066">
    <property type="entry name" value="GAL4"/>
    <property type="match status" value="1"/>
</dbReference>
<keyword evidence="2" id="KW-0479">Metal-binding</keyword>
<dbReference type="CDD" id="cd00067">
    <property type="entry name" value="GAL4"/>
    <property type="match status" value="1"/>
</dbReference>
<evidence type="ECO:0000256" key="7">
    <source>
        <dbReference type="ARBA" id="ARBA00023242"/>
    </source>
</evidence>
<dbReference type="EMBL" id="MU004196">
    <property type="protein sequence ID" value="KAF2490876.1"/>
    <property type="molecule type" value="Genomic_DNA"/>
</dbReference>
<evidence type="ECO:0000256" key="5">
    <source>
        <dbReference type="ARBA" id="ARBA00023125"/>
    </source>
</evidence>
<accession>A0A6A6QFU7</accession>
<dbReference type="SMART" id="SM00906">
    <property type="entry name" value="Fungal_trans"/>
    <property type="match status" value="1"/>
</dbReference>
<dbReference type="InterPro" id="IPR001138">
    <property type="entry name" value="Zn2Cys6_DnaBD"/>
</dbReference>
<feature type="domain" description="Xylanolytic transcriptional activator regulatory" evidence="10">
    <location>
        <begin position="322"/>
        <end position="398"/>
    </location>
</feature>
<dbReference type="Pfam" id="PF04082">
    <property type="entry name" value="Fungal_trans"/>
    <property type="match status" value="1"/>
</dbReference>
<dbReference type="InterPro" id="IPR036864">
    <property type="entry name" value="Zn2-C6_fun-type_DNA-bd_sf"/>
</dbReference>
<evidence type="ECO:0008006" key="13">
    <source>
        <dbReference type="Google" id="ProtNLM"/>
    </source>
</evidence>
<evidence type="ECO:0000256" key="3">
    <source>
        <dbReference type="ARBA" id="ARBA00022833"/>
    </source>
</evidence>
<keyword evidence="7" id="KW-0539">Nucleus</keyword>
<keyword evidence="3" id="KW-0862">Zinc</keyword>
<dbReference type="AlphaFoldDB" id="A0A6A6QFU7"/>
<evidence type="ECO:0000259" key="10">
    <source>
        <dbReference type="SMART" id="SM00906"/>
    </source>
</evidence>
<dbReference type="CDD" id="cd12148">
    <property type="entry name" value="fungal_TF_MHR"/>
    <property type="match status" value="1"/>
</dbReference>
<keyword evidence="5" id="KW-0238">DNA-binding</keyword>
<keyword evidence="12" id="KW-1185">Reference proteome</keyword>